<keyword evidence="3" id="KW-1185">Reference proteome</keyword>
<dbReference type="RefSeq" id="WP_252585624.1">
    <property type="nucleotide sequence ID" value="NZ_JAMWYS010000003.1"/>
</dbReference>
<gene>
    <name evidence="2" type="ORF">NF867_00810</name>
</gene>
<accession>A0A9X2JC51</accession>
<dbReference type="AlphaFoldDB" id="A0A9X2JC51"/>
<dbReference type="InterPro" id="IPR034660">
    <property type="entry name" value="DinB/YfiT-like"/>
</dbReference>
<dbReference type="InterPro" id="IPR024775">
    <property type="entry name" value="DinB-like"/>
</dbReference>
<dbReference type="Gene3D" id="1.20.120.450">
    <property type="entry name" value="dinb family like domain"/>
    <property type="match status" value="1"/>
</dbReference>
<dbReference type="EMBL" id="JAMWYS010000003">
    <property type="protein sequence ID" value="MCO4291400.1"/>
    <property type="molecule type" value="Genomic_DNA"/>
</dbReference>
<organism evidence="2 3">
    <name type="scientific">Solitalea agri</name>
    <dbReference type="NCBI Taxonomy" id="2953739"/>
    <lineage>
        <taxon>Bacteria</taxon>
        <taxon>Pseudomonadati</taxon>
        <taxon>Bacteroidota</taxon>
        <taxon>Sphingobacteriia</taxon>
        <taxon>Sphingobacteriales</taxon>
        <taxon>Sphingobacteriaceae</taxon>
        <taxon>Solitalea</taxon>
    </lineage>
</organism>
<feature type="domain" description="DinB-like" evidence="1">
    <location>
        <begin position="31"/>
        <end position="165"/>
    </location>
</feature>
<reference evidence="2" key="1">
    <citation type="submission" date="2022-06" db="EMBL/GenBank/DDBJ databases">
        <title>Solitalea sp. MAHUQ-68 isolated from rhizospheric soil.</title>
        <authorList>
            <person name="Huq M.A."/>
        </authorList>
    </citation>
    <scope>NUCLEOTIDE SEQUENCE</scope>
    <source>
        <strain evidence="2">MAHUQ-68</strain>
    </source>
</reference>
<evidence type="ECO:0000313" key="3">
    <source>
        <dbReference type="Proteomes" id="UP001155182"/>
    </source>
</evidence>
<dbReference type="SUPFAM" id="SSF109854">
    <property type="entry name" value="DinB/YfiT-like putative metalloenzymes"/>
    <property type="match status" value="1"/>
</dbReference>
<dbReference type="Pfam" id="PF12867">
    <property type="entry name" value="DinB_2"/>
    <property type="match status" value="1"/>
</dbReference>
<evidence type="ECO:0000259" key="1">
    <source>
        <dbReference type="Pfam" id="PF12867"/>
    </source>
</evidence>
<sequence>MQRPLKTEYNPYYQHYIDLAPEEDFKTTFQLNFEETIEFFESISAEKHDYRYAEGKWSVKEVLMHIIDTERVMAYRAFVATRLDNVTPLPSFDEDSYANNVKVDNRTLAELVEEFKTVRKSTQTIYSHITEEQSMFEANAVTHPITARALGFIMIGHIRHHINVIKERYL</sequence>
<name>A0A9X2JC51_9SPHI</name>
<proteinExistence type="predicted"/>
<dbReference type="Proteomes" id="UP001155182">
    <property type="component" value="Unassembled WGS sequence"/>
</dbReference>
<comment type="caution">
    <text evidence="2">The sequence shown here is derived from an EMBL/GenBank/DDBJ whole genome shotgun (WGS) entry which is preliminary data.</text>
</comment>
<protein>
    <submittedName>
        <fullName evidence="2">DinB family protein</fullName>
    </submittedName>
</protein>
<evidence type="ECO:0000313" key="2">
    <source>
        <dbReference type="EMBL" id="MCO4291400.1"/>
    </source>
</evidence>